<proteinExistence type="predicted"/>
<organism evidence="1 2">
    <name type="scientific">Araneus ventricosus</name>
    <name type="common">Orbweaver spider</name>
    <name type="synonym">Epeira ventricosa</name>
    <dbReference type="NCBI Taxonomy" id="182803"/>
    <lineage>
        <taxon>Eukaryota</taxon>
        <taxon>Metazoa</taxon>
        <taxon>Ecdysozoa</taxon>
        <taxon>Arthropoda</taxon>
        <taxon>Chelicerata</taxon>
        <taxon>Arachnida</taxon>
        <taxon>Araneae</taxon>
        <taxon>Araneomorphae</taxon>
        <taxon>Entelegynae</taxon>
        <taxon>Araneoidea</taxon>
        <taxon>Araneidae</taxon>
        <taxon>Araneus</taxon>
    </lineage>
</organism>
<sequence length="92" mass="10792">MQNNYEKSFLLEVDEDEKESDLDKLWSLEGLEVQVSTVNKAVMTPNSVLHTGDSFNYGTHAIVQDEKECRLKQKKPSLFKKKFRNLKKLFKR</sequence>
<name>A0A4Y2FKM3_ARAVE</name>
<evidence type="ECO:0000313" key="2">
    <source>
        <dbReference type="Proteomes" id="UP000499080"/>
    </source>
</evidence>
<dbReference type="AlphaFoldDB" id="A0A4Y2FKM3"/>
<accession>A0A4Y2FKM3</accession>
<protein>
    <submittedName>
        <fullName evidence="1">Uncharacterized protein</fullName>
    </submittedName>
</protein>
<gene>
    <name evidence="1" type="ORF">AVEN_139261_1</name>
</gene>
<dbReference type="Proteomes" id="UP000499080">
    <property type="component" value="Unassembled WGS sequence"/>
</dbReference>
<reference evidence="1 2" key="1">
    <citation type="journal article" date="2019" name="Sci. Rep.">
        <title>Orb-weaving spider Araneus ventricosus genome elucidates the spidroin gene catalogue.</title>
        <authorList>
            <person name="Kono N."/>
            <person name="Nakamura H."/>
            <person name="Ohtoshi R."/>
            <person name="Moran D.A.P."/>
            <person name="Shinohara A."/>
            <person name="Yoshida Y."/>
            <person name="Fujiwara M."/>
            <person name="Mori M."/>
            <person name="Tomita M."/>
            <person name="Arakawa K."/>
        </authorList>
    </citation>
    <scope>NUCLEOTIDE SEQUENCE [LARGE SCALE GENOMIC DNA]</scope>
</reference>
<comment type="caution">
    <text evidence="1">The sequence shown here is derived from an EMBL/GenBank/DDBJ whole genome shotgun (WGS) entry which is preliminary data.</text>
</comment>
<keyword evidence="2" id="KW-1185">Reference proteome</keyword>
<evidence type="ECO:0000313" key="1">
    <source>
        <dbReference type="EMBL" id="GBM41693.1"/>
    </source>
</evidence>
<dbReference type="EMBL" id="BGPR01174327">
    <property type="protein sequence ID" value="GBM41693.1"/>
    <property type="molecule type" value="Genomic_DNA"/>
</dbReference>